<gene>
    <name evidence="2" type="ORF">EH32_01950</name>
</gene>
<evidence type="ECO:0000259" key="1">
    <source>
        <dbReference type="Pfam" id="PF05368"/>
    </source>
</evidence>
<dbReference type="Gene3D" id="3.40.50.720">
    <property type="entry name" value="NAD(P)-binding Rossmann-like Domain"/>
    <property type="match status" value="1"/>
</dbReference>
<dbReference type="OrthoDB" id="6434603at2"/>
<dbReference type="InterPro" id="IPR051604">
    <property type="entry name" value="Ergot_Alk_Oxidoreductase"/>
</dbReference>
<dbReference type="PANTHER" id="PTHR43162">
    <property type="match status" value="1"/>
</dbReference>
<dbReference type="InterPro" id="IPR008030">
    <property type="entry name" value="NmrA-like"/>
</dbReference>
<feature type="domain" description="NmrA-like" evidence="1">
    <location>
        <begin position="3"/>
        <end position="285"/>
    </location>
</feature>
<accession>A0A074MB40</accession>
<name>A0A074MB40_9SPHN</name>
<dbReference type="EMBL" id="JMIX01000012">
    <property type="protein sequence ID" value="KEO90609.1"/>
    <property type="molecule type" value="Genomic_DNA"/>
</dbReference>
<dbReference type="PANTHER" id="PTHR43162:SF1">
    <property type="entry name" value="PRESTALK A DIFFERENTIATION PROTEIN A"/>
    <property type="match status" value="1"/>
</dbReference>
<dbReference type="InterPro" id="IPR036291">
    <property type="entry name" value="NAD(P)-bd_dom_sf"/>
</dbReference>
<dbReference type="Pfam" id="PF05368">
    <property type="entry name" value="NmrA"/>
    <property type="match status" value="1"/>
</dbReference>
<dbReference type="KEGG" id="elq:Ga0102493_111111"/>
<evidence type="ECO:0000313" key="3">
    <source>
        <dbReference type="Proteomes" id="UP000027866"/>
    </source>
</evidence>
<proteinExistence type="predicted"/>
<sequence>MALITVIGASGRQGMAQVRQALKAGYEVRAISRQPDPFAGLLIDGIENVEVRPMDLYDTSTYRAALEGSDYIFYTHPLQARADRAVLVGQVGKAAAELDVKRVVWNTSSWIPDRPGDPFTYAGNTAGINALWRSGAPGTVFGSVLFMDNLLTNWARPFIINEGRYVYPHNPQLEANWISLDDVAKFMLTSLERPDMEGAWLNIGGPERLVGSQVTQCLSEALGKEIEYDPCTPEEFGRYLVEAAGDSMPPEAREDFAKGIQAFYEYNNEAPTRPFEVDMDHVYERFPELEGELETMGEWTKRVDWGESNFRPAFG</sequence>
<dbReference type="AlphaFoldDB" id="A0A074MB40"/>
<comment type="caution">
    <text evidence="2">The sequence shown here is derived from an EMBL/GenBank/DDBJ whole genome shotgun (WGS) entry which is preliminary data.</text>
</comment>
<dbReference type="SUPFAM" id="SSF51735">
    <property type="entry name" value="NAD(P)-binding Rossmann-fold domains"/>
    <property type="match status" value="1"/>
</dbReference>
<protein>
    <recommendedName>
        <fullName evidence="1">NmrA-like domain-containing protein</fullName>
    </recommendedName>
</protein>
<keyword evidence="3" id="KW-1185">Reference proteome</keyword>
<organism evidence="2 3">
    <name type="scientific">Erythrobacter litoralis</name>
    <dbReference type="NCBI Taxonomy" id="39960"/>
    <lineage>
        <taxon>Bacteria</taxon>
        <taxon>Pseudomonadati</taxon>
        <taxon>Pseudomonadota</taxon>
        <taxon>Alphaproteobacteria</taxon>
        <taxon>Sphingomonadales</taxon>
        <taxon>Erythrobacteraceae</taxon>
        <taxon>Erythrobacter/Porphyrobacter group</taxon>
        <taxon>Erythrobacter</taxon>
    </lineage>
</organism>
<dbReference type="PATRIC" id="fig|39960.10.peg.177"/>
<reference evidence="2 3" key="1">
    <citation type="submission" date="2014-04" db="EMBL/GenBank/DDBJ databases">
        <title>A comprehensive comparison of genomes of Erythrobacter spp. Strains.</title>
        <authorList>
            <person name="Zheng Q."/>
        </authorList>
    </citation>
    <scope>NUCLEOTIDE SEQUENCE [LARGE SCALE GENOMIC DNA]</scope>
    <source>
        <strain evidence="2 3">DSM 8509</strain>
    </source>
</reference>
<evidence type="ECO:0000313" key="2">
    <source>
        <dbReference type="EMBL" id="KEO90609.1"/>
    </source>
</evidence>
<dbReference type="Proteomes" id="UP000027866">
    <property type="component" value="Unassembled WGS sequence"/>
</dbReference>
<dbReference type="RefSeq" id="WP_034905802.1">
    <property type="nucleotide sequence ID" value="NZ_CP017057.1"/>
</dbReference>